<feature type="domain" description="Zn(2)-C6 fungal-type" evidence="8">
    <location>
        <begin position="56"/>
        <end position="85"/>
    </location>
</feature>
<evidence type="ECO:0000256" key="3">
    <source>
        <dbReference type="ARBA" id="ARBA00022833"/>
    </source>
</evidence>
<dbReference type="PANTHER" id="PTHR31313">
    <property type="entry name" value="TY1 ENHANCER ACTIVATOR"/>
    <property type="match status" value="1"/>
</dbReference>
<accession>A0A0C2XJP1</accession>
<dbReference type="PANTHER" id="PTHR31313:SF81">
    <property type="entry name" value="TY1 ENHANCER ACTIVATOR"/>
    <property type="match status" value="1"/>
</dbReference>
<evidence type="ECO:0000259" key="8">
    <source>
        <dbReference type="PROSITE" id="PS50048"/>
    </source>
</evidence>
<gene>
    <name evidence="9" type="ORF">M378DRAFT_775149</name>
</gene>
<evidence type="ECO:0000313" key="10">
    <source>
        <dbReference type="Proteomes" id="UP000054549"/>
    </source>
</evidence>
<organism evidence="9 10">
    <name type="scientific">Amanita muscaria (strain Koide BX008)</name>
    <dbReference type="NCBI Taxonomy" id="946122"/>
    <lineage>
        <taxon>Eukaryota</taxon>
        <taxon>Fungi</taxon>
        <taxon>Dikarya</taxon>
        <taxon>Basidiomycota</taxon>
        <taxon>Agaricomycotina</taxon>
        <taxon>Agaricomycetes</taxon>
        <taxon>Agaricomycetidae</taxon>
        <taxon>Agaricales</taxon>
        <taxon>Pluteineae</taxon>
        <taxon>Amanitaceae</taxon>
        <taxon>Amanita</taxon>
    </lineage>
</organism>
<dbReference type="Gene3D" id="4.10.240.10">
    <property type="entry name" value="Zn(2)-C6 fungal-type DNA-binding domain"/>
    <property type="match status" value="4"/>
</dbReference>
<dbReference type="CDD" id="cd00067">
    <property type="entry name" value="GAL4"/>
    <property type="match status" value="3"/>
</dbReference>
<dbReference type="InterPro" id="IPR001138">
    <property type="entry name" value="Zn2Cys6_DnaBD"/>
</dbReference>
<dbReference type="GO" id="GO:0000981">
    <property type="term" value="F:DNA-binding transcription factor activity, RNA polymerase II-specific"/>
    <property type="evidence" value="ECO:0007669"/>
    <property type="project" value="InterPro"/>
</dbReference>
<dbReference type="InParanoid" id="A0A0C2XJP1"/>
<keyword evidence="10" id="KW-1185">Reference proteome</keyword>
<feature type="domain" description="Zn(2)-C6 fungal-type" evidence="8">
    <location>
        <begin position="115"/>
        <end position="144"/>
    </location>
</feature>
<feature type="domain" description="Zn(2)-C6 fungal-type" evidence="8">
    <location>
        <begin position="23"/>
        <end position="53"/>
    </location>
</feature>
<keyword evidence="6" id="KW-0804">Transcription</keyword>
<dbReference type="STRING" id="946122.A0A0C2XJP1"/>
<dbReference type="GO" id="GO:0003677">
    <property type="term" value="F:DNA binding"/>
    <property type="evidence" value="ECO:0007669"/>
    <property type="project" value="UniProtKB-KW"/>
</dbReference>
<evidence type="ECO:0000256" key="7">
    <source>
        <dbReference type="ARBA" id="ARBA00023242"/>
    </source>
</evidence>
<dbReference type="PROSITE" id="PS50048">
    <property type="entry name" value="ZN2_CY6_FUNGAL_2"/>
    <property type="match status" value="4"/>
</dbReference>
<evidence type="ECO:0000256" key="2">
    <source>
        <dbReference type="ARBA" id="ARBA00022723"/>
    </source>
</evidence>
<dbReference type="InterPro" id="IPR051615">
    <property type="entry name" value="Transcr_Regulatory_Elem"/>
</dbReference>
<dbReference type="SUPFAM" id="SSF57701">
    <property type="entry name" value="Zn2/Cys6 DNA-binding domain"/>
    <property type="match status" value="5"/>
</dbReference>
<comment type="subcellular location">
    <subcellularLocation>
        <location evidence="1">Nucleus</location>
    </subcellularLocation>
</comment>
<evidence type="ECO:0000313" key="9">
    <source>
        <dbReference type="EMBL" id="KIL69298.1"/>
    </source>
</evidence>
<keyword evidence="7" id="KW-0539">Nucleus</keyword>
<keyword evidence="2" id="KW-0479">Metal-binding</keyword>
<proteinExistence type="predicted"/>
<reference evidence="9 10" key="1">
    <citation type="submission" date="2014-04" db="EMBL/GenBank/DDBJ databases">
        <title>Evolutionary Origins and Diversification of the Mycorrhizal Mutualists.</title>
        <authorList>
            <consortium name="DOE Joint Genome Institute"/>
            <consortium name="Mycorrhizal Genomics Consortium"/>
            <person name="Kohler A."/>
            <person name="Kuo A."/>
            <person name="Nagy L.G."/>
            <person name="Floudas D."/>
            <person name="Copeland A."/>
            <person name="Barry K.W."/>
            <person name="Cichocki N."/>
            <person name="Veneault-Fourrey C."/>
            <person name="LaButti K."/>
            <person name="Lindquist E.A."/>
            <person name="Lipzen A."/>
            <person name="Lundell T."/>
            <person name="Morin E."/>
            <person name="Murat C."/>
            <person name="Riley R."/>
            <person name="Ohm R."/>
            <person name="Sun H."/>
            <person name="Tunlid A."/>
            <person name="Henrissat B."/>
            <person name="Grigoriev I.V."/>
            <person name="Hibbett D.S."/>
            <person name="Martin F."/>
        </authorList>
    </citation>
    <scope>NUCLEOTIDE SEQUENCE [LARGE SCALE GENOMIC DNA]</scope>
    <source>
        <strain evidence="9 10">Koide BX008</strain>
    </source>
</reference>
<dbReference type="AlphaFoldDB" id="A0A0C2XJP1"/>
<dbReference type="PROSITE" id="PS00463">
    <property type="entry name" value="ZN2_CY6_FUNGAL_1"/>
    <property type="match status" value="1"/>
</dbReference>
<evidence type="ECO:0000256" key="5">
    <source>
        <dbReference type="ARBA" id="ARBA00023125"/>
    </source>
</evidence>
<evidence type="ECO:0000256" key="4">
    <source>
        <dbReference type="ARBA" id="ARBA00023015"/>
    </source>
</evidence>
<dbReference type="InterPro" id="IPR036864">
    <property type="entry name" value="Zn2-C6_fun-type_DNA-bd_sf"/>
</dbReference>
<dbReference type="GO" id="GO:0008270">
    <property type="term" value="F:zinc ion binding"/>
    <property type="evidence" value="ECO:0007669"/>
    <property type="project" value="InterPro"/>
</dbReference>
<keyword evidence="5" id="KW-0238">DNA-binding</keyword>
<dbReference type="SMART" id="SM00066">
    <property type="entry name" value="GAL4"/>
    <property type="match status" value="5"/>
</dbReference>
<dbReference type="OrthoDB" id="2123952at2759"/>
<keyword evidence="4" id="KW-0805">Transcription regulation</keyword>
<evidence type="ECO:0000256" key="1">
    <source>
        <dbReference type="ARBA" id="ARBA00004123"/>
    </source>
</evidence>
<dbReference type="EMBL" id="KN818226">
    <property type="protein sequence ID" value="KIL69298.1"/>
    <property type="molecule type" value="Genomic_DNA"/>
</dbReference>
<sequence>MDSQPIPVSDISAQTWPRRATKACANCRRDKIRCNGSRPCASCLKKGHGPEQCIDGCEPCRRARMRCEGGKPCQRCREVQIECTEDTSPAISRQHPVLDFSDHGKNQGSDRAKLACKNCRRDNKKCDDQRPCSRCVSRSEECVHIGRRPKLVKLRCEGCRESGKRCEEARPCQFCVESGKDCVTAPRKGRGHGTRVKAACVACRRDKIRCDGARPCASCARKSYNCIDRTSLPCPECGQGRECVHHTNSDGIQSRPSSVQSMVSLQQFQGQGQPMHVPPPAFDPSGYPMTNFIQHLYMPGTHQPILVPQMGVAGSKQGYAGIDSASMT</sequence>
<dbReference type="GO" id="GO:0005634">
    <property type="term" value="C:nucleus"/>
    <property type="evidence" value="ECO:0007669"/>
    <property type="project" value="UniProtKB-SubCell"/>
</dbReference>
<keyword evidence="3" id="KW-0862">Zinc</keyword>
<dbReference type="HOGENOM" id="CLU_061235_0_0_1"/>
<dbReference type="Pfam" id="PF00172">
    <property type="entry name" value="Zn_clus"/>
    <property type="match status" value="4"/>
</dbReference>
<protein>
    <recommendedName>
        <fullName evidence="8">Zn(2)-C6 fungal-type domain-containing protein</fullName>
    </recommendedName>
</protein>
<evidence type="ECO:0000256" key="6">
    <source>
        <dbReference type="ARBA" id="ARBA00023163"/>
    </source>
</evidence>
<dbReference type="Proteomes" id="UP000054549">
    <property type="component" value="Unassembled WGS sequence"/>
</dbReference>
<name>A0A0C2XJP1_AMAMK</name>
<feature type="domain" description="Zn(2)-C6 fungal-type" evidence="8">
    <location>
        <begin position="199"/>
        <end position="226"/>
    </location>
</feature>